<protein>
    <submittedName>
        <fullName evidence="1">Uncharacterized protein</fullName>
    </submittedName>
</protein>
<evidence type="ECO:0000313" key="2">
    <source>
        <dbReference type="Proteomes" id="UP000466586"/>
    </source>
</evidence>
<evidence type="ECO:0000313" key="1">
    <source>
        <dbReference type="EMBL" id="MXV50072.1"/>
    </source>
</evidence>
<dbReference type="RefSeq" id="WP_160843265.1">
    <property type="nucleotide sequence ID" value="NZ_WVHT01000002.1"/>
</dbReference>
<dbReference type="AlphaFoldDB" id="A0A7K1Y668"/>
<reference evidence="1 2" key="1">
    <citation type="submission" date="2019-11" db="EMBL/GenBank/DDBJ databases">
        <title>Pedobacter sp. HMF7647 Genome sequencing and assembly.</title>
        <authorList>
            <person name="Kang H."/>
            <person name="Kim H."/>
            <person name="Joh K."/>
        </authorList>
    </citation>
    <scope>NUCLEOTIDE SEQUENCE [LARGE SCALE GENOMIC DNA]</scope>
    <source>
        <strain evidence="1 2">HMF7647</strain>
    </source>
</reference>
<name>A0A7K1Y668_9SPHI</name>
<gene>
    <name evidence="1" type="ORF">GS399_03740</name>
</gene>
<organism evidence="1 2">
    <name type="scientific">Hufsiella arboris</name>
    <dbReference type="NCBI Taxonomy" id="2695275"/>
    <lineage>
        <taxon>Bacteria</taxon>
        <taxon>Pseudomonadati</taxon>
        <taxon>Bacteroidota</taxon>
        <taxon>Sphingobacteriia</taxon>
        <taxon>Sphingobacteriales</taxon>
        <taxon>Sphingobacteriaceae</taxon>
        <taxon>Hufsiella</taxon>
    </lineage>
</organism>
<comment type="caution">
    <text evidence="1">The sequence shown here is derived from an EMBL/GenBank/DDBJ whole genome shotgun (WGS) entry which is preliminary data.</text>
</comment>
<accession>A0A7K1Y668</accession>
<sequence length="142" mass="16178">MEPNLDELRKNYEKFDNSKLVRIATEEATRLRPEAVELLKQIISERGLSKDITKGIDAQFQEVDNETLLEYTELLRELPCPICKSTEEKLNATMTGCVVSFIIMTSYKKELKIACPNCLDKANNQAMIKSALFGWWAFLGAL</sequence>
<dbReference type="EMBL" id="WVHT01000002">
    <property type="protein sequence ID" value="MXV50072.1"/>
    <property type="molecule type" value="Genomic_DNA"/>
</dbReference>
<dbReference type="Proteomes" id="UP000466586">
    <property type="component" value="Unassembled WGS sequence"/>
</dbReference>
<keyword evidence="2" id="KW-1185">Reference proteome</keyword>
<proteinExistence type="predicted"/>